<evidence type="ECO:0000256" key="2">
    <source>
        <dbReference type="ARBA" id="ARBA00022737"/>
    </source>
</evidence>
<dbReference type="SUPFAM" id="SSF48726">
    <property type="entry name" value="Immunoglobulin"/>
    <property type="match status" value="1"/>
</dbReference>
<keyword evidence="4" id="KW-0325">Glycoprotein</keyword>
<dbReference type="SUPFAM" id="SSF49854">
    <property type="entry name" value="Spermadhesin, CUB domain"/>
    <property type="match status" value="1"/>
</dbReference>
<dbReference type="PANTHER" id="PTHR24251:SF30">
    <property type="entry name" value="MEMBRANE FRIZZLED-RELATED PROTEIN"/>
    <property type="match status" value="1"/>
</dbReference>
<dbReference type="InterPro" id="IPR003599">
    <property type="entry name" value="Ig_sub"/>
</dbReference>
<name>A7SMP7_NEMVE</name>
<dbReference type="SMART" id="SM00042">
    <property type="entry name" value="CUB"/>
    <property type="match status" value="1"/>
</dbReference>
<evidence type="ECO:0000313" key="7">
    <source>
        <dbReference type="EMBL" id="EDO35025.1"/>
    </source>
</evidence>
<dbReference type="AlphaFoldDB" id="A7SMP7"/>
<keyword evidence="8" id="KW-1185">Reference proteome</keyword>
<dbReference type="Pfam" id="PF00431">
    <property type="entry name" value="CUB"/>
    <property type="match status" value="1"/>
</dbReference>
<organism evidence="7 8">
    <name type="scientific">Nematostella vectensis</name>
    <name type="common">Starlet sea anemone</name>
    <dbReference type="NCBI Taxonomy" id="45351"/>
    <lineage>
        <taxon>Eukaryota</taxon>
        <taxon>Metazoa</taxon>
        <taxon>Cnidaria</taxon>
        <taxon>Anthozoa</taxon>
        <taxon>Hexacorallia</taxon>
        <taxon>Actiniaria</taxon>
        <taxon>Edwardsiidae</taxon>
        <taxon>Nematostella</taxon>
    </lineage>
</organism>
<protein>
    <recommendedName>
        <fullName evidence="6">CUB domain-containing protein</fullName>
    </recommendedName>
</protein>
<dbReference type="FunFam" id="2.60.120.290:FF:000003">
    <property type="entry name" value="Neuropilin"/>
    <property type="match status" value="1"/>
</dbReference>
<dbReference type="OrthoDB" id="5976933at2759"/>
<keyword evidence="1" id="KW-0732">Signal</keyword>
<dbReference type="STRING" id="45351.A7SMP7"/>
<evidence type="ECO:0000256" key="5">
    <source>
        <dbReference type="PROSITE-ProRule" id="PRU00059"/>
    </source>
</evidence>
<dbReference type="Gene3D" id="2.60.40.10">
    <property type="entry name" value="Immunoglobulins"/>
    <property type="match status" value="2"/>
</dbReference>
<proteinExistence type="predicted"/>
<dbReference type="InterPro" id="IPR036179">
    <property type="entry name" value="Ig-like_dom_sf"/>
</dbReference>
<accession>A7SMP7</accession>
<dbReference type="Proteomes" id="UP000001593">
    <property type="component" value="Unassembled WGS sequence"/>
</dbReference>
<dbReference type="InParanoid" id="A7SMP7"/>
<dbReference type="Gene3D" id="2.60.120.290">
    <property type="entry name" value="Spermadhesin, CUB domain"/>
    <property type="match status" value="1"/>
</dbReference>
<dbReference type="OMA" id="LEREQDC"/>
<comment type="caution">
    <text evidence="5">Lacks conserved residue(s) required for the propagation of feature annotation.</text>
</comment>
<dbReference type="KEGG" id="nve:5506403"/>
<reference evidence="7 8" key="1">
    <citation type="journal article" date="2007" name="Science">
        <title>Sea anemone genome reveals ancestral eumetazoan gene repertoire and genomic organization.</title>
        <authorList>
            <person name="Putnam N.H."/>
            <person name="Srivastava M."/>
            <person name="Hellsten U."/>
            <person name="Dirks B."/>
            <person name="Chapman J."/>
            <person name="Salamov A."/>
            <person name="Terry A."/>
            <person name="Shapiro H."/>
            <person name="Lindquist E."/>
            <person name="Kapitonov V.V."/>
            <person name="Jurka J."/>
            <person name="Genikhovich G."/>
            <person name="Grigoriev I.V."/>
            <person name="Lucas S.M."/>
            <person name="Steele R.E."/>
            <person name="Finnerty J.R."/>
            <person name="Technau U."/>
            <person name="Martindale M.Q."/>
            <person name="Rokhsar D.S."/>
        </authorList>
    </citation>
    <scope>NUCLEOTIDE SEQUENCE [LARGE SCALE GENOMIC DNA]</scope>
    <source>
        <strain evidence="8">CH2 X CH6</strain>
    </source>
</reference>
<keyword evidence="2" id="KW-0677">Repeat</keyword>
<dbReference type="InterPro" id="IPR013783">
    <property type="entry name" value="Ig-like_fold"/>
</dbReference>
<evidence type="ECO:0000256" key="1">
    <source>
        <dbReference type="ARBA" id="ARBA00022729"/>
    </source>
</evidence>
<sequence>MLKFVSFYCTIGALTAGQTIVLSHVAQCHSHDVILECPHQFPLDSHRLDWLVDLPNGTRHRLAVLSYGDVLINQLLKDSDASSYHNRLQLFENGSLRIASLRPYDETTYHCVVIKASGLPVRKNIIKLNVSCEGKITQSSHEACTEDAIILPCPAKHRTNPRRLTGVRWSQHNDDGTWSPVAIADKFGNSIYAPHKALQVRLDKNGSLLLRGGRPEGKERYKCEAIKGGIRTPERHLVMLSNKVCNRITPTLKVNTSHSMLRPCFGSEMTVSCPALVTNVASSVRLVKWRSYSPSGTPRLLFHLQKGPGIQKWFLRAHNGSQNSRVRLGSGGELIVNGVTVEDRGRLECVVKTSHHHEPIRHIVVVRPVVCPTTTSSVDASIAQRKKPTTTAPLVPQAVTMGSVQVPTQDKRRFTKDNPQVFTIDNLQLPTEGSHVEHNTPKTKLLPGILIKARPTLYSKPTRVTTTTSNTVTMTESQESEGSVVDTFARNTSIECGETLHSLTGHVTSPNFPNGYPGNHHCRWTIRGPKHSKYSAIRLTLVKVSLEREQDCLYDYLAFEDELGNQVGCRHCALKKPGTSVLIKGRIVVVVFHSDATVNSAGFHLTYTVV</sequence>
<dbReference type="EMBL" id="DS469711">
    <property type="protein sequence ID" value="EDO35025.1"/>
    <property type="molecule type" value="Genomic_DNA"/>
</dbReference>
<dbReference type="SMART" id="SM00409">
    <property type="entry name" value="IG"/>
    <property type="match status" value="2"/>
</dbReference>
<feature type="domain" description="CUB" evidence="6">
    <location>
        <begin position="496"/>
        <end position="610"/>
    </location>
</feature>
<evidence type="ECO:0000256" key="3">
    <source>
        <dbReference type="ARBA" id="ARBA00023157"/>
    </source>
</evidence>
<gene>
    <name evidence="7" type="ORF">NEMVEDRAFT_v1g246222</name>
</gene>
<evidence type="ECO:0000259" key="6">
    <source>
        <dbReference type="PROSITE" id="PS01180"/>
    </source>
</evidence>
<dbReference type="InterPro" id="IPR035914">
    <property type="entry name" value="Sperma_CUB_dom_sf"/>
</dbReference>
<dbReference type="PANTHER" id="PTHR24251">
    <property type="entry name" value="OVOCHYMASE-RELATED"/>
    <property type="match status" value="1"/>
</dbReference>
<evidence type="ECO:0000313" key="8">
    <source>
        <dbReference type="Proteomes" id="UP000001593"/>
    </source>
</evidence>
<dbReference type="CDD" id="cd00041">
    <property type="entry name" value="CUB"/>
    <property type="match status" value="1"/>
</dbReference>
<keyword evidence="3" id="KW-1015">Disulfide bond</keyword>
<dbReference type="PROSITE" id="PS01180">
    <property type="entry name" value="CUB"/>
    <property type="match status" value="1"/>
</dbReference>
<dbReference type="InterPro" id="IPR000859">
    <property type="entry name" value="CUB_dom"/>
</dbReference>
<evidence type="ECO:0000256" key="4">
    <source>
        <dbReference type="ARBA" id="ARBA00023180"/>
    </source>
</evidence>
<dbReference type="HOGENOM" id="CLU_447837_0_0_1"/>